<evidence type="ECO:0000313" key="2">
    <source>
        <dbReference type="EMBL" id="KAG5457147.1"/>
    </source>
</evidence>
<protein>
    <submittedName>
        <fullName evidence="2">Uncharacterized protein</fullName>
    </submittedName>
</protein>
<proteinExistence type="predicted"/>
<evidence type="ECO:0000256" key="1">
    <source>
        <dbReference type="SAM" id="MobiDB-lite"/>
    </source>
</evidence>
<comment type="caution">
    <text evidence="2">The sequence shown here is derived from an EMBL/GenBank/DDBJ whole genome shotgun (WGS) entry which is preliminary data.</text>
</comment>
<sequence length="166" mass="18358">GFQDHPRRTRRHIRLRPFLNIARYSHPLPGPPRNSSRASIHHELLDPLLQHDDPLRSAASPARRAVRVPALRGRSFDQATVPGNRRAAAGRARVRVRRAAGLAVRCEGGRQAGESDGRPRRGERRPGGRGTRLTSDDGRRTCLKRPITPCPLLPPPPPVADGLFSQ</sequence>
<feature type="compositionally biased region" description="Basic and acidic residues" evidence="1">
    <location>
        <begin position="113"/>
        <end position="126"/>
    </location>
</feature>
<name>A0A8H8DGK7_9FUNG</name>
<evidence type="ECO:0000313" key="3">
    <source>
        <dbReference type="Proteomes" id="UP000673691"/>
    </source>
</evidence>
<accession>A0A8H8DGK7</accession>
<dbReference type="EMBL" id="JAEFCI010010551">
    <property type="protein sequence ID" value="KAG5457147.1"/>
    <property type="molecule type" value="Genomic_DNA"/>
</dbReference>
<feature type="compositionally biased region" description="Pro residues" evidence="1">
    <location>
        <begin position="148"/>
        <end position="159"/>
    </location>
</feature>
<dbReference type="Proteomes" id="UP000673691">
    <property type="component" value="Unassembled WGS sequence"/>
</dbReference>
<dbReference type="AlphaFoldDB" id="A0A8H8DGK7"/>
<feature type="region of interest" description="Disordered" evidence="1">
    <location>
        <begin position="70"/>
        <end position="94"/>
    </location>
</feature>
<keyword evidence="3" id="KW-1185">Reference proteome</keyword>
<gene>
    <name evidence="2" type="ORF">BJ554DRAFT_2914</name>
</gene>
<organism evidence="2 3">
    <name type="scientific">Olpidium bornovanus</name>
    <dbReference type="NCBI Taxonomy" id="278681"/>
    <lineage>
        <taxon>Eukaryota</taxon>
        <taxon>Fungi</taxon>
        <taxon>Fungi incertae sedis</taxon>
        <taxon>Olpidiomycota</taxon>
        <taxon>Olpidiomycotina</taxon>
        <taxon>Olpidiomycetes</taxon>
        <taxon>Olpidiales</taxon>
        <taxon>Olpidiaceae</taxon>
        <taxon>Olpidium</taxon>
    </lineage>
</organism>
<feature type="region of interest" description="Disordered" evidence="1">
    <location>
        <begin position="107"/>
        <end position="166"/>
    </location>
</feature>
<feature type="non-terminal residue" evidence="2">
    <location>
        <position position="1"/>
    </location>
</feature>
<reference evidence="2 3" key="1">
    <citation type="journal article" name="Sci. Rep.">
        <title>Genome-scale phylogenetic analyses confirm Olpidium as the closest living zoosporic fungus to the non-flagellated, terrestrial fungi.</title>
        <authorList>
            <person name="Chang Y."/>
            <person name="Rochon D."/>
            <person name="Sekimoto S."/>
            <person name="Wang Y."/>
            <person name="Chovatia M."/>
            <person name="Sandor L."/>
            <person name="Salamov A."/>
            <person name="Grigoriev I.V."/>
            <person name="Stajich J.E."/>
            <person name="Spatafora J.W."/>
        </authorList>
    </citation>
    <scope>NUCLEOTIDE SEQUENCE [LARGE SCALE GENOMIC DNA]</scope>
    <source>
        <strain evidence="2">S191</strain>
    </source>
</reference>